<evidence type="ECO:0000313" key="5">
    <source>
        <dbReference type="Proteomes" id="UP001172155"/>
    </source>
</evidence>
<evidence type="ECO:0000313" key="4">
    <source>
        <dbReference type="EMBL" id="KAK0743836.1"/>
    </source>
</evidence>
<evidence type="ECO:0000256" key="2">
    <source>
        <dbReference type="SAM" id="Phobius"/>
    </source>
</evidence>
<proteinExistence type="predicted"/>
<dbReference type="AlphaFoldDB" id="A0AA40K2T4"/>
<comment type="caution">
    <text evidence="4">The sequence shown here is derived from an EMBL/GenBank/DDBJ whole genome shotgun (WGS) entry which is preliminary data.</text>
</comment>
<name>A0AA40K2T4_9PEZI</name>
<organism evidence="4 5">
    <name type="scientific">Schizothecium vesticola</name>
    <dbReference type="NCBI Taxonomy" id="314040"/>
    <lineage>
        <taxon>Eukaryota</taxon>
        <taxon>Fungi</taxon>
        <taxon>Dikarya</taxon>
        <taxon>Ascomycota</taxon>
        <taxon>Pezizomycotina</taxon>
        <taxon>Sordariomycetes</taxon>
        <taxon>Sordariomycetidae</taxon>
        <taxon>Sordariales</taxon>
        <taxon>Schizotheciaceae</taxon>
        <taxon>Schizothecium</taxon>
    </lineage>
</organism>
<keyword evidence="1" id="KW-0677">Repeat</keyword>
<feature type="transmembrane region" description="Helical" evidence="2">
    <location>
        <begin position="17"/>
        <end position="38"/>
    </location>
</feature>
<evidence type="ECO:0000256" key="1">
    <source>
        <dbReference type="ARBA" id="ARBA00022737"/>
    </source>
</evidence>
<sequence length="231" mass="25261">MEADIQQYPAHETRGRLLLGSAYGLHAITIIVFLIRLYSRLTPRFALTAADYTITIAVSRIYTISLDEICKGIDFLKLGIPTKPSAPSDDVEIPSRAEIVTLVNSLASALSQEEARVAEWLKSGDGAFWITGKAGSGKSTLMKFIADHPGTVRLAAEFASPKRAFIAAHYVWGPGMSMQRSIQGLLQSLLYDIFRQYPVGYPDSLSGALESGSQREQKVCVDAYRAQVCSL</sequence>
<dbReference type="Proteomes" id="UP001172155">
    <property type="component" value="Unassembled WGS sequence"/>
</dbReference>
<reference evidence="4" key="1">
    <citation type="submission" date="2023-06" db="EMBL/GenBank/DDBJ databases">
        <title>Genome-scale phylogeny and comparative genomics of the fungal order Sordariales.</title>
        <authorList>
            <consortium name="Lawrence Berkeley National Laboratory"/>
            <person name="Hensen N."/>
            <person name="Bonometti L."/>
            <person name="Westerberg I."/>
            <person name="Brannstrom I.O."/>
            <person name="Guillou S."/>
            <person name="Cros-Aarteil S."/>
            <person name="Calhoun S."/>
            <person name="Haridas S."/>
            <person name="Kuo A."/>
            <person name="Mondo S."/>
            <person name="Pangilinan J."/>
            <person name="Riley R."/>
            <person name="LaButti K."/>
            <person name="Andreopoulos B."/>
            <person name="Lipzen A."/>
            <person name="Chen C."/>
            <person name="Yanf M."/>
            <person name="Daum C."/>
            <person name="Ng V."/>
            <person name="Clum A."/>
            <person name="Steindorff A."/>
            <person name="Ohm R."/>
            <person name="Martin F."/>
            <person name="Silar P."/>
            <person name="Natvig D."/>
            <person name="Lalanne C."/>
            <person name="Gautier V."/>
            <person name="Ament-velasquez S.L."/>
            <person name="Kruys A."/>
            <person name="Hutchinson M.I."/>
            <person name="Powell A.J."/>
            <person name="Barry K."/>
            <person name="Miller A.N."/>
            <person name="Grigoriev I.V."/>
            <person name="Debuchy R."/>
            <person name="Gladieux P."/>
            <person name="Thoren M.H."/>
            <person name="Johannesson H."/>
        </authorList>
    </citation>
    <scope>NUCLEOTIDE SEQUENCE</scope>
    <source>
        <strain evidence="4">SMH3187-1</strain>
    </source>
</reference>
<evidence type="ECO:0000259" key="3">
    <source>
        <dbReference type="Pfam" id="PF24883"/>
    </source>
</evidence>
<keyword evidence="2" id="KW-0472">Membrane</keyword>
<dbReference type="InterPro" id="IPR056884">
    <property type="entry name" value="NPHP3-like_N"/>
</dbReference>
<keyword evidence="5" id="KW-1185">Reference proteome</keyword>
<feature type="domain" description="Nephrocystin 3-like N-terminal" evidence="3">
    <location>
        <begin position="114"/>
        <end position="211"/>
    </location>
</feature>
<keyword evidence="2" id="KW-0812">Transmembrane</keyword>
<protein>
    <recommendedName>
        <fullName evidence="3">Nephrocystin 3-like N-terminal domain-containing protein</fullName>
    </recommendedName>
</protein>
<accession>A0AA40K2T4</accession>
<dbReference type="EMBL" id="JAUKUD010000005">
    <property type="protein sequence ID" value="KAK0743836.1"/>
    <property type="molecule type" value="Genomic_DNA"/>
</dbReference>
<dbReference type="Pfam" id="PF24883">
    <property type="entry name" value="NPHP3_N"/>
    <property type="match status" value="1"/>
</dbReference>
<dbReference type="PANTHER" id="PTHR10039:SF5">
    <property type="entry name" value="NACHT DOMAIN-CONTAINING PROTEIN"/>
    <property type="match status" value="1"/>
</dbReference>
<keyword evidence="2" id="KW-1133">Transmembrane helix</keyword>
<dbReference type="PANTHER" id="PTHR10039">
    <property type="entry name" value="AMELOGENIN"/>
    <property type="match status" value="1"/>
</dbReference>
<gene>
    <name evidence="4" type="ORF">B0T18DRAFT_392541</name>
</gene>